<evidence type="ECO:0000259" key="6">
    <source>
        <dbReference type="Pfam" id="PF25917"/>
    </source>
</evidence>
<comment type="caution">
    <text evidence="9">The sequence shown here is derived from an EMBL/GenBank/DDBJ whole genome shotgun (WGS) entry which is preliminary data.</text>
</comment>
<feature type="compositionally biased region" description="Low complexity" evidence="3">
    <location>
        <begin position="388"/>
        <end position="420"/>
    </location>
</feature>
<dbReference type="Pfam" id="PF25876">
    <property type="entry name" value="HH_MFP_RND"/>
    <property type="match status" value="1"/>
</dbReference>
<keyword evidence="4" id="KW-0732">Signal</keyword>
<keyword evidence="10" id="KW-1185">Reference proteome</keyword>
<dbReference type="Gene3D" id="1.10.287.470">
    <property type="entry name" value="Helix hairpin bin"/>
    <property type="match status" value="1"/>
</dbReference>
<accession>A0ABS1E232</accession>
<feature type="region of interest" description="Disordered" evidence="3">
    <location>
        <begin position="382"/>
        <end position="420"/>
    </location>
</feature>
<comment type="similarity">
    <text evidence="2">Belongs to the membrane fusion protein (MFP) (TC 8.A.1) family.</text>
</comment>
<dbReference type="SUPFAM" id="SSF111369">
    <property type="entry name" value="HlyD-like secretion proteins"/>
    <property type="match status" value="1"/>
</dbReference>
<comment type="subcellular location">
    <subcellularLocation>
        <location evidence="1">Cell envelope</location>
    </subcellularLocation>
</comment>
<feature type="domain" description="Multidrug resistance protein MdtA-like beta-barrel" evidence="7">
    <location>
        <begin position="221"/>
        <end position="309"/>
    </location>
</feature>
<evidence type="ECO:0000259" key="8">
    <source>
        <dbReference type="Pfam" id="PF25967"/>
    </source>
</evidence>
<dbReference type="PANTHER" id="PTHR30158">
    <property type="entry name" value="ACRA/E-RELATED COMPONENT OF DRUG EFFLUX TRANSPORTER"/>
    <property type="match status" value="1"/>
</dbReference>
<sequence>MSSTRRVVKSPGRALAWPLLLAVPAAVMLAACSKQDPAQGAGQAPPPPEVGVITAAVQNVPVVTELPGRTEASRIAQVRARAAGILVERRFTEGSDVKAGQVLFRIDAAPYEASQASARAQLARAEATLAQARAQAQRYEPLVKANAISQQDYIDAVATAKAAEADVAAAQAALQTAGINLGYATVTAPISGRIGRALVTEGALVGQGEVTQLATVQQIDPMYVNFTQPVADVMRLRQAIAGGKFKGAGGTVPVRVLLDDGSVYPVAGKLLFSDLTVDETTGQITLRAELPNPKGTLLPGMYVRVRLEQAQASDAILVPQQAVTRSNQGDTVLVVAPDGKFAPRQVKIASGRDGQWVVLDGLAAGDKVITDGFQKLRGATTVRPVPWSPGGAASQPAGAAASAPAAAPASAPAASAPAKA</sequence>
<evidence type="ECO:0000256" key="1">
    <source>
        <dbReference type="ARBA" id="ARBA00004196"/>
    </source>
</evidence>
<protein>
    <submittedName>
        <fullName evidence="9">Efflux transporter periplasmic adaptor subunit</fullName>
    </submittedName>
</protein>
<name>A0ABS1E232_RUBGE</name>
<dbReference type="InterPro" id="IPR006143">
    <property type="entry name" value="RND_pump_MFP"/>
</dbReference>
<dbReference type="EMBL" id="NRRU01000088">
    <property type="protein sequence ID" value="MBK1714947.1"/>
    <property type="molecule type" value="Genomic_DNA"/>
</dbReference>
<organism evidence="9 10">
    <name type="scientific">Rubrivivax gelatinosus</name>
    <name type="common">Rhodocyclus gelatinosus</name>
    <name type="synonym">Rhodopseudomonas gelatinosa</name>
    <dbReference type="NCBI Taxonomy" id="28068"/>
    <lineage>
        <taxon>Bacteria</taxon>
        <taxon>Pseudomonadati</taxon>
        <taxon>Pseudomonadota</taxon>
        <taxon>Betaproteobacteria</taxon>
        <taxon>Burkholderiales</taxon>
        <taxon>Sphaerotilaceae</taxon>
        <taxon>Rubrivivax</taxon>
    </lineage>
</organism>
<dbReference type="InterPro" id="IPR058627">
    <property type="entry name" value="MdtA-like_C"/>
</dbReference>
<feature type="domain" description="Multidrug resistance protein MdtA-like alpha-helical hairpin" evidence="5">
    <location>
        <begin position="116"/>
        <end position="184"/>
    </location>
</feature>
<feature type="domain" description="Multidrug resistance protein MdtA-like C-terminal permuted SH3" evidence="8">
    <location>
        <begin position="314"/>
        <end position="375"/>
    </location>
</feature>
<dbReference type="InterPro" id="IPR058624">
    <property type="entry name" value="MdtA-like_HH"/>
</dbReference>
<proteinExistence type="inferred from homology"/>
<gene>
    <name evidence="9" type="ORF">CKO43_19480</name>
</gene>
<dbReference type="PANTHER" id="PTHR30158:SF3">
    <property type="entry name" value="MULTIDRUG EFFLUX PUMP SUBUNIT ACRA-RELATED"/>
    <property type="match status" value="1"/>
</dbReference>
<dbReference type="Pfam" id="PF25944">
    <property type="entry name" value="Beta-barrel_RND"/>
    <property type="match status" value="1"/>
</dbReference>
<dbReference type="InterPro" id="IPR058625">
    <property type="entry name" value="MdtA-like_BSH"/>
</dbReference>
<evidence type="ECO:0000313" key="10">
    <source>
        <dbReference type="Proteomes" id="UP001041814"/>
    </source>
</evidence>
<dbReference type="Gene3D" id="2.40.30.170">
    <property type="match status" value="1"/>
</dbReference>
<dbReference type="PROSITE" id="PS51257">
    <property type="entry name" value="PROKAR_LIPOPROTEIN"/>
    <property type="match status" value="1"/>
</dbReference>
<evidence type="ECO:0000256" key="2">
    <source>
        <dbReference type="ARBA" id="ARBA00009477"/>
    </source>
</evidence>
<reference evidence="9" key="2">
    <citation type="journal article" date="2020" name="Microorganisms">
        <title>Osmotic Adaptation and Compatible Solute Biosynthesis of Phototrophic Bacteria as Revealed from Genome Analyses.</title>
        <authorList>
            <person name="Imhoff J.F."/>
            <person name="Rahn T."/>
            <person name="Kunzel S."/>
            <person name="Keller A."/>
            <person name="Neulinger S.C."/>
        </authorList>
    </citation>
    <scope>NUCLEOTIDE SEQUENCE</scope>
    <source>
        <strain evidence="9">IM 151</strain>
    </source>
</reference>
<feature type="domain" description="Multidrug resistance protein MdtA-like barrel-sandwich hybrid" evidence="6">
    <location>
        <begin position="74"/>
        <end position="217"/>
    </location>
</feature>
<evidence type="ECO:0000259" key="7">
    <source>
        <dbReference type="Pfam" id="PF25944"/>
    </source>
</evidence>
<reference evidence="9" key="1">
    <citation type="submission" date="2017-08" db="EMBL/GenBank/DDBJ databases">
        <authorList>
            <person name="Imhoff J.F."/>
            <person name="Rahn T."/>
            <person name="Kuenzel S."/>
            <person name="Neulinger S.C."/>
        </authorList>
    </citation>
    <scope>NUCLEOTIDE SEQUENCE</scope>
    <source>
        <strain evidence="9">IM 151</strain>
    </source>
</reference>
<evidence type="ECO:0000256" key="4">
    <source>
        <dbReference type="SAM" id="SignalP"/>
    </source>
</evidence>
<evidence type="ECO:0000313" key="9">
    <source>
        <dbReference type="EMBL" id="MBK1714947.1"/>
    </source>
</evidence>
<evidence type="ECO:0000259" key="5">
    <source>
        <dbReference type="Pfam" id="PF25876"/>
    </source>
</evidence>
<dbReference type="Gene3D" id="2.40.50.100">
    <property type="match status" value="1"/>
</dbReference>
<feature type="chain" id="PRO_5047056102" evidence="4">
    <location>
        <begin position="31"/>
        <end position="420"/>
    </location>
</feature>
<feature type="signal peptide" evidence="4">
    <location>
        <begin position="1"/>
        <end position="30"/>
    </location>
</feature>
<dbReference type="Gene3D" id="2.40.420.20">
    <property type="match status" value="1"/>
</dbReference>
<dbReference type="NCBIfam" id="TIGR01730">
    <property type="entry name" value="RND_mfp"/>
    <property type="match status" value="1"/>
</dbReference>
<evidence type="ECO:0000256" key="3">
    <source>
        <dbReference type="SAM" id="MobiDB-lite"/>
    </source>
</evidence>
<dbReference type="Pfam" id="PF25917">
    <property type="entry name" value="BSH_RND"/>
    <property type="match status" value="1"/>
</dbReference>
<dbReference type="Proteomes" id="UP001041814">
    <property type="component" value="Unassembled WGS sequence"/>
</dbReference>
<dbReference type="Pfam" id="PF25967">
    <property type="entry name" value="RND-MFP_C"/>
    <property type="match status" value="1"/>
</dbReference>
<dbReference type="RefSeq" id="WP_200379679.1">
    <property type="nucleotide sequence ID" value="NZ_NRRU01000088.1"/>
</dbReference>
<dbReference type="InterPro" id="IPR058626">
    <property type="entry name" value="MdtA-like_b-barrel"/>
</dbReference>